<feature type="domain" description="CzcB-like barrel-sandwich hybrid" evidence="4">
    <location>
        <begin position="52"/>
        <end position="191"/>
    </location>
</feature>
<dbReference type="Proteomes" id="UP000002417">
    <property type="component" value="Plasmid pXAUT01"/>
</dbReference>
<evidence type="ECO:0000256" key="1">
    <source>
        <dbReference type="ARBA" id="ARBA00009477"/>
    </source>
</evidence>
<evidence type="ECO:0000313" key="5">
    <source>
        <dbReference type="EMBL" id="ABS70130.1"/>
    </source>
</evidence>
<dbReference type="SUPFAM" id="SSF111369">
    <property type="entry name" value="HlyD-like secretion proteins"/>
    <property type="match status" value="1"/>
</dbReference>
<dbReference type="OrthoDB" id="9813967at2"/>
<keyword evidence="2" id="KW-0175">Coiled coil</keyword>
<dbReference type="PANTHER" id="PTHR30469:SF38">
    <property type="entry name" value="HLYD FAMILY SECRETION PROTEIN"/>
    <property type="match status" value="1"/>
</dbReference>
<dbReference type="PANTHER" id="PTHR30469">
    <property type="entry name" value="MULTIDRUG RESISTANCE PROTEIN MDTA"/>
    <property type="match status" value="1"/>
</dbReference>
<protein>
    <submittedName>
        <fullName evidence="5">Efflux transporter, RND family, MFP subunit</fullName>
    </submittedName>
</protein>
<evidence type="ECO:0000256" key="2">
    <source>
        <dbReference type="SAM" id="Coils"/>
    </source>
</evidence>
<accession>A7IQ34</accession>
<reference evidence="5 6" key="1">
    <citation type="submission" date="2007-07" db="EMBL/GenBank/DDBJ databases">
        <title>Complete sequence of plasmid pXAUT01 of Xanthobacter autotrophicus Py2.</title>
        <authorList>
            <consortium name="US DOE Joint Genome Institute"/>
            <person name="Copeland A."/>
            <person name="Lucas S."/>
            <person name="Lapidus A."/>
            <person name="Barry K."/>
            <person name="Glavina del Rio T."/>
            <person name="Hammon N."/>
            <person name="Israni S."/>
            <person name="Dalin E."/>
            <person name="Tice H."/>
            <person name="Pitluck S."/>
            <person name="Sims D."/>
            <person name="Brettin T."/>
            <person name="Bruce D."/>
            <person name="Detter J.C."/>
            <person name="Han C."/>
            <person name="Tapia R."/>
            <person name="Brainard J."/>
            <person name="Schmutz J."/>
            <person name="Larimer F."/>
            <person name="Land M."/>
            <person name="Hauser L."/>
            <person name="Kyrpides N."/>
            <person name="Kim E."/>
            <person name="Ensigns S.A."/>
            <person name="Richardson P."/>
        </authorList>
    </citation>
    <scope>NUCLEOTIDE SEQUENCE [LARGE SCALE GENOMIC DNA]</scope>
    <source>
        <strain evidence="6">ATCC BAA-1158 / Py2</strain>
        <plasmid evidence="6">Plasmid pXAUT01</plasmid>
    </source>
</reference>
<geneLocation type="plasmid" evidence="5 6">
    <name>pXAUT01</name>
</geneLocation>
<comment type="similarity">
    <text evidence="1">Belongs to the membrane fusion protein (MFP) (TC 8.A.1) family.</text>
</comment>
<dbReference type="Gene3D" id="1.10.287.470">
    <property type="entry name" value="Helix hairpin bin"/>
    <property type="match status" value="1"/>
</dbReference>
<dbReference type="InterPro" id="IPR058627">
    <property type="entry name" value="MdtA-like_C"/>
</dbReference>
<keyword evidence="6" id="KW-1185">Reference proteome</keyword>
<dbReference type="PhylomeDB" id="A7IQ34"/>
<evidence type="ECO:0000313" key="6">
    <source>
        <dbReference type="Proteomes" id="UP000002417"/>
    </source>
</evidence>
<feature type="domain" description="Multidrug resistance protein MdtA-like C-terminal permuted SH3" evidence="3">
    <location>
        <begin position="276"/>
        <end position="335"/>
    </location>
</feature>
<name>A7IQ34_XANP2</name>
<evidence type="ECO:0000259" key="4">
    <source>
        <dbReference type="Pfam" id="PF25973"/>
    </source>
</evidence>
<dbReference type="KEGG" id="xau:Xaut_4926"/>
<dbReference type="EMBL" id="CP000782">
    <property type="protein sequence ID" value="ABS70130.1"/>
    <property type="molecule type" value="Genomic_DNA"/>
</dbReference>
<dbReference type="Pfam" id="PF25973">
    <property type="entry name" value="BSH_CzcB"/>
    <property type="match status" value="1"/>
</dbReference>
<dbReference type="InterPro" id="IPR058647">
    <property type="entry name" value="BSH_CzcB-like"/>
</dbReference>
<dbReference type="NCBIfam" id="TIGR01730">
    <property type="entry name" value="RND_mfp"/>
    <property type="match status" value="1"/>
</dbReference>
<dbReference type="Gene3D" id="2.40.30.170">
    <property type="match status" value="1"/>
</dbReference>
<dbReference type="InterPro" id="IPR006143">
    <property type="entry name" value="RND_pump_MFP"/>
</dbReference>
<organism evidence="5 6">
    <name type="scientific">Xanthobacter autotrophicus (strain ATCC BAA-1158 / Py2)</name>
    <dbReference type="NCBI Taxonomy" id="78245"/>
    <lineage>
        <taxon>Bacteria</taxon>
        <taxon>Pseudomonadati</taxon>
        <taxon>Pseudomonadota</taxon>
        <taxon>Alphaproteobacteria</taxon>
        <taxon>Hyphomicrobiales</taxon>
        <taxon>Xanthobacteraceae</taxon>
        <taxon>Xanthobacter</taxon>
    </lineage>
</organism>
<gene>
    <name evidence="5" type="ordered locus">Xaut_4926</name>
</gene>
<dbReference type="GO" id="GO:1990281">
    <property type="term" value="C:efflux pump complex"/>
    <property type="evidence" value="ECO:0007669"/>
    <property type="project" value="TreeGrafter"/>
</dbReference>
<dbReference type="Gene3D" id="2.40.50.100">
    <property type="match status" value="1"/>
</dbReference>
<dbReference type="Gene3D" id="2.40.420.20">
    <property type="match status" value="1"/>
</dbReference>
<proteinExistence type="inferred from homology"/>
<sequence length="351" mass="36712">MLVLMQALAGCDRADSVATAKQPILVRVQTVQMVDRTISIVLTGDVQARTLAQLSFRVTGRVTERLVDVGAHVEAGDVLARLAPTEQQADLAAATAAVAAAESRLKVATANFERQKTLLAKGFTTRAAYDQAQEALGGAKSALEVAKAQLGTAKDALTYTELRASAAGVITVRNLEAGQVAQAALSVFTLAQDGDRDAVFDVHETFFREAESDRIALALVSDPAVTATGHVREISPTVDPKTGTVHVKVAIENPPAAMTLGSPVTGTATWKPEQRIVLPWSALAAVGATPAVWRLDRASKTVSLKTVTVDDYGTGTIVISHGLAPGDVVVVEGGKLLSPGQIVTYDAESRS</sequence>
<evidence type="ECO:0000259" key="3">
    <source>
        <dbReference type="Pfam" id="PF25967"/>
    </source>
</evidence>
<dbReference type="AlphaFoldDB" id="A7IQ34"/>
<feature type="coiled-coil region" evidence="2">
    <location>
        <begin position="91"/>
        <end position="149"/>
    </location>
</feature>
<dbReference type="HOGENOM" id="CLU_018816_1_0_5"/>
<dbReference type="Pfam" id="PF25967">
    <property type="entry name" value="RND-MFP_C"/>
    <property type="match status" value="1"/>
</dbReference>
<keyword evidence="5" id="KW-0614">Plasmid</keyword>
<dbReference type="GO" id="GO:0015562">
    <property type="term" value="F:efflux transmembrane transporter activity"/>
    <property type="evidence" value="ECO:0007669"/>
    <property type="project" value="TreeGrafter"/>
</dbReference>
<dbReference type="eggNOG" id="COG0845">
    <property type="taxonomic scope" value="Bacteria"/>
</dbReference>